<feature type="compositionally biased region" description="Basic and acidic residues" evidence="1">
    <location>
        <begin position="10"/>
        <end position="19"/>
    </location>
</feature>
<dbReference type="EMBL" id="ML170209">
    <property type="protein sequence ID" value="TDL18292.1"/>
    <property type="molecule type" value="Genomic_DNA"/>
</dbReference>
<evidence type="ECO:0000256" key="1">
    <source>
        <dbReference type="SAM" id="MobiDB-lite"/>
    </source>
</evidence>
<proteinExistence type="predicted"/>
<feature type="region of interest" description="Disordered" evidence="1">
    <location>
        <begin position="1"/>
        <end position="20"/>
    </location>
</feature>
<keyword evidence="3" id="KW-1185">Reference proteome</keyword>
<evidence type="ECO:0000313" key="3">
    <source>
        <dbReference type="Proteomes" id="UP000294933"/>
    </source>
</evidence>
<sequence>MYRFGKQQAVKKDGHEPAHFRRSPFSATAVNHGGKISTIWHRDFLNLVFGVCGVSVLGHFDHRISGHVILKEFRTVVEIRPMDTYFIPSGCVTHRNAPLLPGDIRNSIVSFSAAGLFRWQSQGFKKKDEGKMGADMQKAIGNTRWKDGINLFSTISELQNPSKVDLTVGRALLEHKD</sequence>
<gene>
    <name evidence="2" type="ORF">BD410DRAFT_728604</name>
</gene>
<dbReference type="AlphaFoldDB" id="A0A4Y7PTV4"/>
<dbReference type="OrthoDB" id="3253621at2759"/>
<dbReference type="STRING" id="50990.A0A4Y7PTV4"/>
<organism evidence="2 3">
    <name type="scientific">Rickenella mellea</name>
    <dbReference type="NCBI Taxonomy" id="50990"/>
    <lineage>
        <taxon>Eukaryota</taxon>
        <taxon>Fungi</taxon>
        <taxon>Dikarya</taxon>
        <taxon>Basidiomycota</taxon>
        <taxon>Agaricomycotina</taxon>
        <taxon>Agaricomycetes</taxon>
        <taxon>Hymenochaetales</taxon>
        <taxon>Rickenellaceae</taxon>
        <taxon>Rickenella</taxon>
    </lineage>
</organism>
<dbReference type="VEuPathDB" id="FungiDB:BD410DRAFT_728604"/>
<protein>
    <submittedName>
        <fullName evidence="2">Uncharacterized protein</fullName>
    </submittedName>
</protein>
<dbReference type="Proteomes" id="UP000294933">
    <property type="component" value="Unassembled WGS sequence"/>
</dbReference>
<dbReference type="Gene3D" id="3.60.130.30">
    <property type="match status" value="1"/>
</dbReference>
<reference evidence="2 3" key="1">
    <citation type="submission" date="2018-06" db="EMBL/GenBank/DDBJ databases">
        <title>A transcriptomic atlas of mushroom development highlights an independent origin of complex multicellularity.</title>
        <authorList>
            <consortium name="DOE Joint Genome Institute"/>
            <person name="Krizsan K."/>
            <person name="Almasi E."/>
            <person name="Merenyi Z."/>
            <person name="Sahu N."/>
            <person name="Viragh M."/>
            <person name="Koszo T."/>
            <person name="Mondo S."/>
            <person name="Kiss B."/>
            <person name="Balint B."/>
            <person name="Kues U."/>
            <person name="Barry K."/>
            <person name="Hegedus J.C."/>
            <person name="Henrissat B."/>
            <person name="Johnson J."/>
            <person name="Lipzen A."/>
            <person name="Ohm R."/>
            <person name="Nagy I."/>
            <person name="Pangilinan J."/>
            <person name="Yan J."/>
            <person name="Xiong Y."/>
            <person name="Grigoriev I.V."/>
            <person name="Hibbett D.S."/>
            <person name="Nagy L.G."/>
        </authorList>
    </citation>
    <scope>NUCLEOTIDE SEQUENCE [LARGE SCALE GENOMIC DNA]</scope>
    <source>
        <strain evidence="2 3">SZMC22713</strain>
    </source>
</reference>
<accession>A0A4Y7PTV4</accession>
<name>A0A4Y7PTV4_9AGAM</name>
<evidence type="ECO:0000313" key="2">
    <source>
        <dbReference type="EMBL" id="TDL18292.1"/>
    </source>
</evidence>